<keyword evidence="1" id="KW-0732">Signal</keyword>
<dbReference type="Gene3D" id="3.10.450.390">
    <property type="entry name" value="Protein of unknown function DUF3889"/>
    <property type="match status" value="1"/>
</dbReference>
<proteinExistence type="predicted"/>
<evidence type="ECO:0000256" key="1">
    <source>
        <dbReference type="SAM" id="SignalP"/>
    </source>
</evidence>
<accession>A0ABY8KLC6</accession>
<dbReference type="InterPro" id="IPR024987">
    <property type="entry name" value="DUF3889"/>
</dbReference>
<evidence type="ECO:0000313" key="3">
    <source>
        <dbReference type="Proteomes" id="UP001244564"/>
    </source>
</evidence>
<dbReference type="RefSeq" id="WP_054550802.1">
    <property type="nucleotide sequence ID" value="NZ_CANLUV010000001.1"/>
</dbReference>
<organism evidence="2 3">
    <name type="scientific">Lysinibacillus capsici</name>
    <dbReference type="NCBI Taxonomy" id="2115968"/>
    <lineage>
        <taxon>Bacteria</taxon>
        <taxon>Bacillati</taxon>
        <taxon>Bacillota</taxon>
        <taxon>Bacilli</taxon>
        <taxon>Bacillales</taxon>
        <taxon>Bacillaceae</taxon>
        <taxon>Lysinibacillus</taxon>
    </lineage>
</organism>
<gene>
    <name evidence="2" type="ORF">QBO96_23080</name>
</gene>
<name>A0ABY8KLC6_9BACI</name>
<sequence>MRKLYLLGIVLVCLTVFIQTAMVANAQQEAPPAYAKWGQMAIKEVKAKYPSAKIIDYLHEGKEVHGASTIEKFKLWLKQPDKEFGVYVRISYQSATQKVEKIELQESTS</sequence>
<dbReference type="Proteomes" id="UP001244564">
    <property type="component" value="Chromosome"/>
</dbReference>
<feature type="chain" id="PRO_5046683829" evidence="1">
    <location>
        <begin position="27"/>
        <end position="109"/>
    </location>
</feature>
<dbReference type="Pfam" id="PF13028">
    <property type="entry name" value="DUF3889"/>
    <property type="match status" value="1"/>
</dbReference>
<feature type="signal peptide" evidence="1">
    <location>
        <begin position="1"/>
        <end position="26"/>
    </location>
</feature>
<keyword evidence="3" id="KW-1185">Reference proteome</keyword>
<protein>
    <submittedName>
        <fullName evidence="2">DUF3889 domain-containing protein</fullName>
    </submittedName>
</protein>
<evidence type="ECO:0000313" key="2">
    <source>
        <dbReference type="EMBL" id="WGF38566.1"/>
    </source>
</evidence>
<reference evidence="2 3" key="1">
    <citation type="submission" date="2023-04" db="EMBL/GenBank/DDBJ databases">
        <title>Genomic of Lysinibacillus capsici TSBLM.</title>
        <authorList>
            <person name="Hu X.S."/>
            <person name="Yu C.H."/>
        </authorList>
    </citation>
    <scope>NUCLEOTIDE SEQUENCE [LARGE SCALE GENOMIC DNA]</scope>
    <source>
        <strain evidence="2 3">TSBLM</strain>
    </source>
</reference>
<dbReference type="EMBL" id="CP122283">
    <property type="protein sequence ID" value="WGF38566.1"/>
    <property type="molecule type" value="Genomic_DNA"/>
</dbReference>